<dbReference type="Gene3D" id="1.10.287.130">
    <property type="match status" value="1"/>
</dbReference>
<evidence type="ECO:0000259" key="11">
    <source>
        <dbReference type="PROSITE" id="PS50109"/>
    </source>
</evidence>
<comment type="subcellular location">
    <subcellularLocation>
        <location evidence="2">Cell membrane</location>
        <topology evidence="2">Multi-pass membrane protein</topology>
    </subcellularLocation>
</comment>
<feature type="domain" description="Histidine kinase" evidence="11">
    <location>
        <begin position="204"/>
        <end position="408"/>
    </location>
</feature>
<evidence type="ECO:0000313" key="12">
    <source>
        <dbReference type="EMBL" id="GGW81386.1"/>
    </source>
</evidence>
<dbReference type="EC" id="2.7.13.3" evidence="3"/>
<keyword evidence="13" id="KW-1185">Reference proteome</keyword>
<dbReference type="InterPro" id="IPR004358">
    <property type="entry name" value="Sig_transdc_His_kin-like_C"/>
</dbReference>
<proteinExistence type="predicted"/>
<keyword evidence="5" id="KW-0597">Phosphoprotein</keyword>
<accession>A0A918MXG1</accession>
<evidence type="ECO:0000256" key="9">
    <source>
        <dbReference type="ARBA" id="ARBA00022840"/>
    </source>
</evidence>
<dbReference type="PANTHER" id="PTHR44936">
    <property type="entry name" value="SENSOR PROTEIN CREC"/>
    <property type="match status" value="1"/>
</dbReference>
<protein>
    <recommendedName>
        <fullName evidence="3">histidine kinase</fullName>
        <ecNumber evidence="3">2.7.13.3</ecNumber>
    </recommendedName>
</protein>
<dbReference type="Pfam" id="PF02518">
    <property type="entry name" value="HATPase_c"/>
    <property type="match status" value="1"/>
</dbReference>
<dbReference type="SMART" id="SM00388">
    <property type="entry name" value="HisKA"/>
    <property type="match status" value="1"/>
</dbReference>
<dbReference type="InterPro" id="IPR036890">
    <property type="entry name" value="HATPase_C_sf"/>
</dbReference>
<dbReference type="SUPFAM" id="SSF55874">
    <property type="entry name" value="ATPase domain of HSP90 chaperone/DNA topoisomerase II/histidine kinase"/>
    <property type="match status" value="1"/>
</dbReference>
<dbReference type="InterPro" id="IPR003661">
    <property type="entry name" value="HisK_dim/P_dom"/>
</dbReference>
<comment type="caution">
    <text evidence="12">The sequence shown here is derived from an EMBL/GenBank/DDBJ whole genome shotgun (WGS) entry which is preliminary data.</text>
</comment>
<dbReference type="SUPFAM" id="SSF47384">
    <property type="entry name" value="Homodimeric domain of signal transducing histidine kinase"/>
    <property type="match status" value="1"/>
</dbReference>
<keyword evidence="9" id="KW-0067">ATP-binding</keyword>
<evidence type="ECO:0000256" key="8">
    <source>
        <dbReference type="ARBA" id="ARBA00022777"/>
    </source>
</evidence>
<keyword evidence="10" id="KW-0472">Membrane</keyword>
<keyword evidence="10" id="KW-1133">Transmembrane helix</keyword>
<evidence type="ECO:0000256" key="5">
    <source>
        <dbReference type="ARBA" id="ARBA00022553"/>
    </source>
</evidence>
<dbReference type="InterPro" id="IPR003594">
    <property type="entry name" value="HATPase_dom"/>
</dbReference>
<keyword evidence="8" id="KW-0418">Kinase</keyword>
<keyword evidence="6" id="KW-0808">Transferase</keyword>
<dbReference type="GO" id="GO:0005886">
    <property type="term" value="C:plasma membrane"/>
    <property type="evidence" value="ECO:0007669"/>
    <property type="project" value="UniProtKB-SubCell"/>
</dbReference>
<evidence type="ECO:0000256" key="4">
    <source>
        <dbReference type="ARBA" id="ARBA00022475"/>
    </source>
</evidence>
<dbReference type="Gene3D" id="3.30.565.10">
    <property type="entry name" value="Histidine kinase-like ATPase, C-terminal domain"/>
    <property type="match status" value="1"/>
</dbReference>
<feature type="transmembrane region" description="Helical" evidence="10">
    <location>
        <begin position="124"/>
        <end position="144"/>
    </location>
</feature>
<evidence type="ECO:0000256" key="2">
    <source>
        <dbReference type="ARBA" id="ARBA00004651"/>
    </source>
</evidence>
<dbReference type="InterPro" id="IPR036097">
    <property type="entry name" value="HisK_dim/P_sf"/>
</dbReference>
<sequence>MTRLFFSLYVFITLSLITLTLGLDQLFQPAQPRLTPYQQAWLSLFEANQDNRVLLDRQLRDAGLSYSVLAGRELTTSTTLSSQLERGQLVHGFFDDNWQVYVPVAGQDVFVVRFATPADKAGNWWLVSSLFFILLGVGIALWLYPLWRDLRKLVAATEQLNDDGSLAVPALSSRSPLRAIVRALEKLSTRVTHLLRQQQELAGAVTHEFKTPLARLKFAMADDEGMSAAQTQEARRDIDELDTLVQEMLDFTRMNARQPDLHIECIPLYDFCCDRVQRCLHPVSLKIDVQGDNPELNADAHFLAQALDNLLNNAVRHARRQVVVVVEHTCEAVTVHVDDDGEGVSESQRESVFKPFYRQDTARSRSDGGAGLGLAIVSRIANWLNASCKVTKSPLGGARFSLRFRLSRAQT</sequence>
<name>A0A918MXG1_9ALTE</name>
<dbReference type="InterPro" id="IPR050980">
    <property type="entry name" value="2C_sensor_his_kinase"/>
</dbReference>
<dbReference type="AlphaFoldDB" id="A0A918MXG1"/>
<comment type="catalytic activity">
    <reaction evidence="1">
        <text>ATP + protein L-histidine = ADP + protein N-phospho-L-histidine.</text>
        <dbReference type="EC" id="2.7.13.3"/>
    </reaction>
</comment>
<dbReference type="GO" id="GO:0000155">
    <property type="term" value="F:phosphorelay sensor kinase activity"/>
    <property type="evidence" value="ECO:0007669"/>
    <property type="project" value="InterPro"/>
</dbReference>
<keyword evidence="10" id="KW-0812">Transmembrane</keyword>
<evidence type="ECO:0000256" key="3">
    <source>
        <dbReference type="ARBA" id="ARBA00012438"/>
    </source>
</evidence>
<dbReference type="EMBL" id="BMXP01000002">
    <property type="protein sequence ID" value="GGW81386.1"/>
    <property type="molecule type" value="Genomic_DNA"/>
</dbReference>
<organism evidence="12 13">
    <name type="scientific">Alteromonas halophila</name>
    <dbReference type="NCBI Taxonomy" id="516698"/>
    <lineage>
        <taxon>Bacteria</taxon>
        <taxon>Pseudomonadati</taxon>
        <taxon>Pseudomonadota</taxon>
        <taxon>Gammaproteobacteria</taxon>
        <taxon>Alteromonadales</taxon>
        <taxon>Alteromonadaceae</taxon>
        <taxon>Alteromonas/Salinimonas group</taxon>
        <taxon>Alteromonas</taxon>
    </lineage>
</organism>
<dbReference type="PROSITE" id="PS50109">
    <property type="entry name" value="HIS_KIN"/>
    <property type="match status" value="1"/>
</dbReference>
<dbReference type="PRINTS" id="PR00344">
    <property type="entry name" value="BCTRLSENSOR"/>
</dbReference>
<evidence type="ECO:0000256" key="10">
    <source>
        <dbReference type="SAM" id="Phobius"/>
    </source>
</evidence>
<dbReference type="RefSeq" id="WP_189404587.1">
    <property type="nucleotide sequence ID" value="NZ_BMXP01000002.1"/>
</dbReference>
<keyword evidence="7" id="KW-0547">Nucleotide-binding</keyword>
<evidence type="ECO:0000313" key="13">
    <source>
        <dbReference type="Proteomes" id="UP000631300"/>
    </source>
</evidence>
<evidence type="ECO:0000256" key="1">
    <source>
        <dbReference type="ARBA" id="ARBA00000085"/>
    </source>
</evidence>
<evidence type="ECO:0000256" key="6">
    <source>
        <dbReference type="ARBA" id="ARBA00022679"/>
    </source>
</evidence>
<reference evidence="12" key="1">
    <citation type="journal article" date="2014" name="Int. J. Syst. Evol. Microbiol.">
        <title>Complete genome sequence of Corynebacterium casei LMG S-19264T (=DSM 44701T), isolated from a smear-ripened cheese.</title>
        <authorList>
            <consortium name="US DOE Joint Genome Institute (JGI-PGF)"/>
            <person name="Walter F."/>
            <person name="Albersmeier A."/>
            <person name="Kalinowski J."/>
            <person name="Ruckert C."/>
        </authorList>
    </citation>
    <scope>NUCLEOTIDE SEQUENCE</scope>
    <source>
        <strain evidence="12">KCTC 22164</strain>
    </source>
</reference>
<dbReference type="CDD" id="cd00082">
    <property type="entry name" value="HisKA"/>
    <property type="match status" value="1"/>
</dbReference>
<dbReference type="Proteomes" id="UP000631300">
    <property type="component" value="Unassembled WGS sequence"/>
</dbReference>
<reference evidence="12" key="2">
    <citation type="submission" date="2020-09" db="EMBL/GenBank/DDBJ databases">
        <authorList>
            <person name="Sun Q."/>
            <person name="Kim S."/>
        </authorList>
    </citation>
    <scope>NUCLEOTIDE SEQUENCE</scope>
    <source>
        <strain evidence="12">KCTC 22164</strain>
    </source>
</reference>
<dbReference type="PANTHER" id="PTHR44936:SF10">
    <property type="entry name" value="SENSOR PROTEIN RSTB"/>
    <property type="match status" value="1"/>
</dbReference>
<keyword evidence="4" id="KW-1003">Cell membrane</keyword>
<dbReference type="GO" id="GO:0005524">
    <property type="term" value="F:ATP binding"/>
    <property type="evidence" value="ECO:0007669"/>
    <property type="project" value="UniProtKB-KW"/>
</dbReference>
<gene>
    <name evidence="12" type="ORF">GCM10007391_13200</name>
</gene>
<evidence type="ECO:0000256" key="7">
    <source>
        <dbReference type="ARBA" id="ARBA00022741"/>
    </source>
</evidence>
<dbReference type="SMART" id="SM00387">
    <property type="entry name" value="HATPase_c"/>
    <property type="match status" value="1"/>
</dbReference>
<dbReference type="InterPro" id="IPR005467">
    <property type="entry name" value="His_kinase_dom"/>
</dbReference>